<reference evidence="2" key="1">
    <citation type="journal article" date="2020" name="Stud. Mycol.">
        <title>101 Dothideomycetes genomes: a test case for predicting lifestyles and emergence of pathogens.</title>
        <authorList>
            <person name="Haridas S."/>
            <person name="Albert R."/>
            <person name="Binder M."/>
            <person name="Bloem J."/>
            <person name="Labutti K."/>
            <person name="Salamov A."/>
            <person name="Andreopoulos B."/>
            <person name="Baker S."/>
            <person name="Barry K."/>
            <person name="Bills G."/>
            <person name="Bluhm B."/>
            <person name="Cannon C."/>
            <person name="Castanera R."/>
            <person name="Culley D."/>
            <person name="Daum C."/>
            <person name="Ezra D."/>
            <person name="Gonzalez J."/>
            <person name="Henrissat B."/>
            <person name="Kuo A."/>
            <person name="Liang C."/>
            <person name="Lipzen A."/>
            <person name="Lutzoni F."/>
            <person name="Magnuson J."/>
            <person name="Mondo S."/>
            <person name="Nolan M."/>
            <person name="Ohm R."/>
            <person name="Pangilinan J."/>
            <person name="Park H.-J."/>
            <person name="Ramirez L."/>
            <person name="Alfaro M."/>
            <person name="Sun H."/>
            <person name="Tritt A."/>
            <person name="Yoshinaga Y."/>
            <person name="Zwiers L.-H."/>
            <person name="Turgeon B."/>
            <person name="Goodwin S."/>
            <person name="Spatafora J."/>
            <person name="Crous P."/>
            <person name="Grigoriev I."/>
        </authorList>
    </citation>
    <scope>NUCLEOTIDE SEQUENCE</scope>
    <source>
        <strain evidence="2">CBS 675.92</strain>
    </source>
</reference>
<proteinExistence type="predicted"/>
<feature type="compositionally biased region" description="Gly residues" evidence="1">
    <location>
        <begin position="1"/>
        <end position="15"/>
    </location>
</feature>
<accession>A0A6A5U108</accession>
<keyword evidence="3" id="KW-1185">Reference proteome</keyword>
<gene>
    <name evidence="2" type="ORF">CC80DRAFT_550049</name>
</gene>
<sequence>MGSGGPGRLVGGVPGGNVKEPEGSFEFDGHDIDPECKVKEPEVDAPDGEFDGQETDPDEKRVGIETPAVVCAVPELVSGGFEESEGIEIDGTTEIPGVLDCSVDELEMLWLVVGSNNTLVDGGNDDCAELSSTEDDWRELLGEAHDCTELLGAEDGCSDDTDGTTEIVWLLL</sequence>
<name>A0A6A5U108_9PLEO</name>
<evidence type="ECO:0000313" key="3">
    <source>
        <dbReference type="Proteomes" id="UP000800035"/>
    </source>
</evidence>
<feature type="compositionally biased region" description="Acidic residues" evidence="1">
    <location>
        <begin position="43"/>
        <end position="57"/>
    </location>
</feature>
<evidence type="ECO:0000313" key="2">
    <source>
        <dbReference type="EMBL" id="KAF1954877.1"/>
    </source>
</evidence>
<evidence type="ECO:0000256" key="1">
    <source>
        <dbReference type="SAM" id="MobiDB-lite"/>
    </source>
</evidence>
<organism evidence="2 3">
    <name type="scientific">Byssothecium circinans</name>
    <dbReference type="NCBI Taxonomy" id="147558"/>
    <lineage>
        <taxon>Eukaryota</taxon>
        <taxon>Fungi</taxon>
        <taxon>Dikarya</taxon>
        <taxon>Ascomycota</taxon>
        <taxon>Pezizomycotina</taxon>
        <taxon>Dothideomycetes</taxon>
        <taxon>Pleosporomycetidae</taxon>
        <taxon>Pleosporales</taxon>
        <taxon>Massarineae</taxon>
        <taxon>Massarinaceae</taxon>
        <taxon>Byssothecium</taxon>
    </lineage>
</organism>
<feature type="compositionally biased region" description="Basic and acidic residues" evidence="1">
    <location>
        <begin position="19"/>
        <end position="42"/>
    </location>
</feature>
<dbReference type="AlphaFoldDB" id="A0A6A5U108"/>
<feature type="region of interest" description="Disordered" evidence="1">
    <location>
        <begin position="1"/>
        <end position="61"/>
    </location>
</feature>
<protein>
    <submittedName>
        <fullName evidence="2">Uncharacterized protein</fullName>
    </submittedName>
</protein>
<dbReference type="EMBL" id="ML976997">
    <property type="protein sequence ID" value="KAF1954877.1"/>
    <property type="molecule type" value="Genomic_DNA"/>
</dbReference>
<dbReference type="Proteomes" id="UP000800035">
    <property type="component" value="Unassembled WGS sequence"/>
</dbReference>